<evidence type="ECO:0008006" key="3">
    <source>
        <dbReference type="Google" id="ProtNLM"/>
    </source>
</evidence>
<proteinExistence type="predicted"/>
<reference evidence="1 2" key="1">
    <citation type="submission" date="2018-06" db="EMBL/GenBank/DDBJ databases">
        <authorList>
            <consortium name="Pathogen Informatics"/>
            <person name="Doyle S."/>
        </authorList>
    </citation>
    <scope>NUCLEOTIDE SEQUENCE [LARGE SCALE GENOMIC DNA]</scope>
    <source>
        <strain evidence="1 2">NCTC13093</strain>
    </source>
</reference>
<gene>
    <name evidence="1" type="ORF">NCTC13093_00577</name>
</gene>
<dbReference type="AlphaFoldDB" id="A0A2X0V5T5"/>
<evidence type="ECO:0000313" key="1">
    <source>
        <dbReference type="EMBL" id="SPT69213.1"/>
    </source>
</evidence>
<keyword evidence="2" id="KW-1185">Reference proteome</keyword>
<evidence type="ECO:0000313" key="2">
    <source>
        <dbReference type="Proteomes" id="UP000250086"/>
    </source>
</evidence>
<protein>
    <recommendedName>
        <fullName evidence="3">Glyoxalase-like domain</fullName>
    </recommendedName>
</protein>
<accession>A0A2X0V5T5</accession>
<name>A0A2X0V5T5_9GAMM</name>
<dbReference type="Proteomes" id="UP000250086">
    <property type="component" value="Unassembled WGS sequence"/>
</dbReference>
<dbReference type="EMBL" id="UAPV01000001">
    <property type="protein sequence ID" value="SPT69213.1"/>
    <property type="molecule type" value="Genomic_DNA"/>
</dbReference>
<sequence>MLKDDGFEVISGPRVTGDGYYESAITIIEGNTIELTV</sequence>
<organism evidence="1 2">
    <name type="scientific">Anaerobiospirillum thomasii</name>
    <dbReference type="NCBI Taxonomy" id="179995"/>
    <lineage>
        <taxon>Bacteria</taxon>
        <taxon>Pseudomonadati</taxon>
        <taxon>Pseudomonadota</taxon>
        <taxon>Gammaproteobacteria</taxon>
        <taxon>Aeromonadales</taxon>
        <taxon>Succinivibrionaceae</taxon>
        <taxon>Anaerobiospirillum</taxon>
    </lineage>
</organism>